<evidence type="ECO:0000256" key="5">
    <source>
        <dbReference type="SAM" id="MobiDB-lite"/>
    </source>
</evidence>
<accession>A0ABT3FIQ8</accession>
<dbReference type="InterPro" id="IPR006694">
    <property type="entry name" value="Fatty_acid_hydroxylase"/>
</dbReference>
<feature type="transmembrane region" description="Helical" evidence="6">
    <location>
        <begin position="45"/>
        <end position="67"/>
    </location>
</feature>
<sequence length="290" mass="33249">MNVPSMLLATAGSFLFLALVFYPLERAFPAKHGQRFFRPAWWLDLCFFLGQYLLWSGIVLWVLSRFGDWIDGVVPAAFRAAVAGQPWWLQAVEVILLSDFFVYWGHRLQHRVPFLWRFHSVHHSAEHLDWLAAHREHPLDTVYTMGLINLPVFLLGFPLETLAGLIAFRGIWAIYIHSNVRLPIGPLRWFVGAPELHHWHHDRVRDAGNYANISPLMDLAFGTYRCPDHEPESFGVNEEMPRSYFGQMLHPFRRKKRKASRAAEEIIADRTAPATDTPPDPSCGVKATSG</sequence>
<name>A0ABT3FIQ8_9BACT</name>
<dbReference type="Pfam" id="PF04116">
    <property type="entry name" value="FA_hydroxylase"/>
    <property type="match status" value="1"/>
</dbReference>
<keyword evidence="3 6" id="KW-1133">Transmembrane helix</keyword>
<evidence type="ECO:0000313" key="9">
    <source>
        <dbReference type="Proteomes" id="UP001207930"/>
    </source>
</evidence>
<evidence type="ECO:0000259" key="7">
    <source>
        <dbReference type="Pfam" id="PF04116"/>
    </source>
</evidence>
<feature type="domain" description="Fatty acid hydroxylase" evidence="7">
    <location>
        <begin position="94"/>
        <end position="223"/>
    </location>
</feature>
<dbReference type="InterPro" id="IPR050307">
    <property type="entry name" value="Sterol_Desaturase_Related"/>
</dbReference>
<evidence type="ECO:0000256" key="6">
    <source>
        <dbReference type="SAM" id="Phobius"/>
    </source>
</evidence>
<comment type="caution">
    <text evidence="8">The sequence shown here is derived from an EMBL/GenBank/DDBJ whole genome shotgun (WGS) entry which is preliminary data.</text>
</comment>
<keyword evidence="4 6" id="KW-0472">Membrane</keyword>
<dbReference type="RefSeq" id="WP_264499124.1">
    <property type="nucleotide sequence ID" value="NZ_JAPDDS010000001.1"/>
</dbReference>
<keyword evidence="9" id="KW-1185">Reference proteome</keyword>
<keyword evidence="2 6" id="KW-0812">Transmembrane</keyword>
<gene>
    <name evidence="8" type="ORF">OKA04_00370</name>
</gene>
<comment type="subcellular location">
    <subcellularLocation>
        <location evidence="1">Membrane</location>
    </subcellularLocation>
</comment>
<evidence type="ECO:0000256" key="3">
    <source>
        <dbReference type="ARBA" id="ARBA00022989"/>
    </source>
</evidence>
<reference evidence="8 9" key="1">
    <citation type="submission" date="2022-10" db="EMBL/GenBank/DDBJ databases">
        <title>Luteolibacter flavescens strain MCCC 1K03193, whole genome shotgun sequencing project.</title>
        <authorList>
            <person name="Zhao G."/>
            <person name="Shen L."/>
        </authorList>
    </citation>
    <scope>NUCLEOTIDE SEQUENCE [LARGE SCALE GENOMIC DNA]</scope>
    <source>
        <strain evidence="8 9">MCCC 1K03193</strain>
    </source>
</reference>
<dbReference type="Proteomes" id="UP001207930">
    <property type="component" value="Unassembled WGS sequence"/>
</dbReference>
<protein>
    <submittedName>
        <fullName evidence="8">Sterol desaturase family protein</fullName>
    </submittedName>
</protein>
<dbReference type="PANTHER" id="PTHR11863">
    <property type="entry name" value="STEROL DESATURASE"/>
    <property type="match status" value="1"/>
</dbReference>
<evidence type="ECO:0000256" key="4">
    <source>
        <dbReference type="ARBA" id="ARBA00023136"/>
    </source>
</evidence>
<organism evidence="8 9">
    <name type="scientific">Luteolibacter flavescens</name>
    <dbReference type="NCBI Taxonomy" id="1859460"/>
    <lineage>
        <taxon>Bacteria</taxon>
        <taxon>Pseudomonadati</taxon>
        <taxon>Verrucomicrobiota</taxon>
        <taxon>Verrucomicrobiia</taxon>
        <taxon>Verrucomicrobiales</taxon>
        <taxon>Verrucomicrobiaceae</taxon>
        <taxon>Luteolibacter</taxon>
    </lineage>
</organism>
<evidence type="ECO:0000256" key="2">
    <source>
        <dbReference type="ARBA" id="ARBA00022692"/>
    </source>
</evidence>
<feature type="transmembrane region" description="Helical" evidence="6">
    <location>
        <begin position="6"/>
        <end position="24"/>
    </location>
</feature>
<evidence type="ECO:0000313" key="8">
    <source>
        <dbReference type="EMBL" id="MCW1883161.1"/>
    </source>
</evidence>
<dbReference type="EMBL" id="JAPDDS010000001">
    <property type="protein sequence ID" value="MCW1883161.1"/>
    <property type="molecule type" value="Genomic_DNA"/>
</dbReference>
<proteinExistence type="predicted"/>
<evidence type="ECO:0000256" key="1">
    <source>
        <dbReference type="ARBA" id="ARBA00004370"/>
    </source>
</evidence>
<feature type="region of interest" description="Disordered" evidence="5">
    <location>
        <begin position="263"/>
        <end position="290"/>
    </location>
</feature>